<evidence type="ECO:0000256" key="5">
    <source>
        <dbReference type="ARBA" id="ARBA00023242"/>
    </source>
</evidence>
<dbReference type="EMBL" id="CM017327">
    <property type="protein sequence ID" value="KAE8100737.1"/>
    <property type="molecule type" value="Genomic_DNA"/>
</dbReference>
<evidence type="ECO:0000256" key="3">
    <source>
        <dbReference type="ARBA" id="ARBA00023125"/>
    </source>
</evidence>
<keyword evidence="5" id="KW-0539">Nucleus</keyword>
<dbReference type="PRINTS" id="PR00367">
    <property type="entry name" value="ETHRSPELEMNT"/>
</dbReference>
<evidence type="ECO:0000256" key="6">
    <source>
        <dbReference type="SAM" id="MobiDB-lite"/>
    </source>
</evidence>
<dbReference type="SUPFAM" id="SSF54171">
    <property type="entry name" value="DNA-binding domain"/>
    <property type="match status" value="1"/>
</dbReference>
<feature type="region of interest" description="Disordered" evidence="6">
    <location>
        <begin position="36"/>
        <end position="57"/>
    </location>
</feature>
<accession>A0A5N6RQK9</accession>
<dbReference type="AlphaFoldDB" id="A0A5N6RQK9"/>
<evidence type="ECO:0000256" key="1">
    <source>
        <dbReference type="ARBA" id="ARBA00004123"/>
    </source>
</evidence>
<dbReference type="GO" id="GO:0005634">
    <property type="term" value="C:nucleus"/>
    <property type="evidence" value="ECO:0007669"/>
    <property type="project" value="UniProtKB-SubCell"/>
</dbReference>
<reference evidence="8 9" key="1">
    <citation type="submission" date="2019-06" db="EMBL/GenBank/DDBJ databases">
        <title>A chromosomal-level reference genome of Carpinus fangiana (Coryloideae, Betulaceae).</title>
        <authorList>
            <person name="Yang X."/>
            <person name="Wang Z."/>
            <person name="Zhang L."/>
            <person name="Hao G."/>
            <person name="Liu J."/>
            <person name="Yang Y."/>
        </authorList>
    </citation>
    <scope>NUCLEOTIDE SEQUENCE [LARGE SCALE GENOMIC DNA]</scope>
    <source>
        <strain evidence="8">Cfa_2016G</strain>
        <tissue evidence="8">Leaf</tissue>
    </source>
</reference>
<evidence type="ECO:0000256" key="4">
    <source>
        <dbReference type="ARBA" id="ARBA00023163"/>
    </source>
</evidence>
<dbReference type="SMART" id="SM00380">
    <property type="entry name" value="AP2"/>
    <property type="match status" value="1"/>
</dbReference>
<sequence length="331" mass="36710">MPEPQKRPANLNICKKTKKPAVSVFESKTMRKVRVICSDPYATDSSSSEDESEWSDRRPRKLKRFVREINLPLVVKNQAPKLLETESSSSQDSNVEARDPEKKRVLAKTPSMGNRRASSSKYRGVRQRKWGKWAAEIRDPFKGARIWLGTYNTPEEASAVYERKRLEFEAALASISNAAPEKSNNASSSSAAISKSKNHHLGSSDDSESVLSHTSPASVLELETSASNTNANLTDEIKEEGVDTNAEIGLTGLQMPEEFGLFCDAPFEQDLSFVQEFDSLGIDNIGQFFEDFDVGGFEDGQASELPDWDFGDIGDEIAGWMNEQPLNISCV</sequence>
<dbReference type="GO" id="GO:0003700">
    <property type="term" value="F:DNA-binding transcription factor activity"/>
    <property type="evidence" value="ECO:0007669"/>
    <property type="project" value="InterPro"/>
</dbReference>
<dbReference type="GO" id="GO:0003677">
    <property type="term" value="F:DNA binding"/>
    <property type="evidence" value="ECO:0007669"/>
    <property type="project" value="UniProtKB-KW"/>
</dbReference>
<feature type="domain" description="AP2/ERF" evidence="7">
    <location>
        <begin position="121"/>
        <end position="179"/>
    </location>
</feature>
<dbReference type="Pfam" id="PF00847">
    <property type="entry name" value="AP2"/>
    <property type="match status" value="1"/>
</dbReference>
<keyword evidence="4" id="KW-0804">Transcription</keyword>
<dbReference type="PANTHER" id="PTHR31194:SF62">
    <property type="entry name" value="ETHYLENE-RESPONSIVE TRANSCRIPTION FACTOR ERF118"/>
    <property type="match status" value="1"/>
</dbReference>
<dbReference type="PANTHER" id="PTHR31194">
    <property type="entry name" value="SHN SHINE , DNA BINDING / TRANSCRIPTION FACTOR"/>
    <property type="match status" value="1"/>
</dbReference>
<evidence type="ECO:0000313" key="9">
    <source>
        <dbReference type="Proteomes" id="UP000327013"/>
    </source>
</evidence>
<dbReference type="Gene3D" id="3.30.730.10">
    <property type="entry name" value="AP2/ERF domain"/>
    <property type="match status" value="1"/>
</dbReference>
<organism evidence="8 9">
    <name type="scientific">Carpinus fangiana</name>
    <dbReference type="NCBI Taxonomy" id="176857"/>
    <lineage>
        <taxon>Eukaryota</taxon>
        <taxon>Viridiplantae</taxon>
        <taxon>Streptophyta</taxon>
        <taxon>Embryophyta</taxon>
        <taxon>Tracheophyta</taxon>
        <taxon>Spermatophyta</taxon>
        <taxon>Magnoliopsida</taxon>
        <taxon>eudicotyledons</taxon>
        <taxon>Gunneridae</taxon>
        <taxon>Pentapetalae</taxon>
        <taxon>rosids</taxon>
        <taxon>fabids</taxon>
        <taxon>Fagales</taxon>
        <taxon>Betulaceae</taxon>
        <taxon>Carpinus</taxon>
    </lineage>
</organism>
<dbReference type="InterPro" id="IPR050913">
    <property type="entry name" value="AP2/ERF_ERF"/>
</dbReference>
<keyword evidence="9" id="KW-1185">Reference proteome</keyword>
<comment type="subcellular location">
    <subcellularLocation>
        <location evidence="1">Nucleus</location>
    </subcellularLocation>
</comment>
<dbReference type="CDD" id="cd00018">
    <property type="entry name" value="AP2"/>
    <property type="match status" value="1"/>
</dbReference>
<dbReference type="InterPro" id="IPR001471">
    <property type="entry name" value="AP2/ERF_dom"/>
</dbReference>
<dbReference type="InterPro" id="IPR036955">
    <property type="entry name" value="AP2/ERF_dom_sf"/>
</dbReference>
<dbReference type="Proteomes" id="UP000327013">
    <property type="component" value="Chromosome 7"/>
</dbReference>
<keyword evidence="3" id="KW-0238">DNA-binding</keyword>
<evidence type="ECO:0000313" key="8">
    <source>
        <dbReference type="EMBL" id="KAE8100737.1"/>
    </source>
</evidence>
<gene>
    <name evidence="8" type="ORF">FH972_018601</name>
</gene>
<proteinExistence type="predicted"/>
<keyword evidence="2" id="KW-0805">Transcription regulation</keyword>
<feature type="region of interest" description="Disordered" evidence="6">
    <location>
        <begin position="80"/>
        <end position="121"/>
    </location>
</feature>
<dbReference type="OrthoDB" id="1917565at2759"/>
<evidence type="ECO:0000256" key="2">
    <source>
        <dbReference type="ARBA" id="ARBA00023015"/>
    </source>
</evidence>
<feature type="compositionally biased region" description="Low complexity" evidence="6">
    <location>
        <begin position="178"/>
        <end position="195"/>
    </location>
</feature>
<evidence type="ECO:0000259" key="7">
    <source>
        <dbReference type="PROSITE" id="PS51032"/>
    </source>
</evidence>
<protein>
    <recommendedName>
        <fullName evidence="7">AP2/ERF domain-containing protein</fullName>
    </recommendedName>
</protein>
<name>A0A5N6RQK9_9ROSI</name>
<dbReference type="PROSITE" id="PS51032">
    <property type="entry name" value="AP2_ERF"/>
    <property type="match status" value="1"/>
</dbReference>
<dbReference type="InterPro" id="IPR016177">
    <property type="entry name" value="DNA-bd_dom_sf"/>
</dbReference>
<feature type="compositionally biased region" description="Polar residues" evidence="6">
    <location>
        <begin position="85"/>
        <end position="94"/>
    </location>
</feature>
<feature type="region of interest" description="Disordered" evidence="6">
    <location>
        <begin position="178"/>
        <end position="215"/>
    </location>
</feature>
<feature type="compositionally biased region" description="Basic and acidic residues" evidence="6">
    <location>
        <begin position="95"/>
        <end position="104"/>
    </location>
</feature>